<dbReference type="Gene3D" id="1.10.10.570">
    <property type="entry name" value="Winged helix' DNA-binding domain. Chain C. Domain 1"/>
    <property type="match status" value="1"/>
</dbReference>
<dbReference type="VEuPathDB" id="TrichDB:TRFO_30409"/>
<sequence length="178" mass="21012">MSKKFSFPDFYDYPPFWTKQPDEETLKKQVELWSNLICAFSKAHNFTEFEIAGALDSPLFSNKKINRQLDRETLLFFLDKMSEKGNAKFTSDARNRVRIYWRSIDEWAKMLYGYSVKYGTGPYTFHELCESDDTTDQPFHKMNYKIMKEAILHLESQGKARFMNPNAKTISEHGVKFL</sequence>
<gene>
    <name evidence="7" type="primary">vps25</name>
    <name evidence="7" type="ORF">TRFO_30409</name>
</gene>
<dbReference type="Proteomes" id="UP000179807">
    <property type="component" value="Unassembled WGS sequence"/>
</dbReference>
<dbReference type="GO" id="GO:0005198">
    <property type="term" value="F:structural molecule activity"/>
    <property type="evidence" value="ECO:0007669"/>
    <property type="project" value="TreeGrafter"/>
</dbReference>
<comment type="caution">
    <text evidence="7">The sequence shown here is derived from an EMBL/GenBank/DDBJ whole genome shotgun (WGS) entry which is preliminary data.</text>
</comment>
<dbReference type="EMBL" id="MLAK01000866">
    <property type="protein sequence ID" value="OHT02464.1"/>
    <property type="molecule type" value="Genomic_DNA"/>
</dbReference>
<dbReference type="FunFam" id="1.10.10.570:FF:000003">
    <property type="entry name" value="Vacuolar protein-sorting-associated protein 25"/>
    <property type="match status" value="1"/>
</dbReference>
<keyword evidence="8" id="KW-1185">Reference proteome</keyword>
<dbReference type="GO" id="GO:0043328">
    <property type="term" value="P:protein transport to vacuole involved in ubiquitin-dependent protein catabolic process via the multivesicular body sorting pathway"/>
    <property type="evidence" value="ECO:0007669"/>
    <property type="project" value="TreeGrafter"/>
</dbReference>
<dbReference type="Gene3D" id="1.10.10.10">
    <property type="entry name" value="Winged helix-like DNA-binding domain superfamily/Winged helix DNA-binding domain"/>
    <property type="match status" value="1"/>
</dbReference>
<comment type="subcellular location">
    <subcellularLocation>
        <location evidence="1">Cytoplasm</location>
    </subcellularLocation>
</comment>
<dbReference type="OrthoDB" id="245150at2759"/>
<dbReference type="AlphaFoldDB" id="A0A1J4JVJ8"/>
<evidence type="ECO:0000313" key="7">
    <source>
        <dbReference type="EMBL" id="OHT02464.1"/>
    </source>
</evidence>
<protein>
    <recommendedName>
        <fullName evidence="3">Vacuolar protein-sorting-associated protein 25</fullName>
    </recommendedName>
</protein>
<accession>A0A1J4JVJ8</accession>
<evidence type="ECO:0000256" key="1">
    <source>
        <dbReference type="ARBA" id="ARBA00004496"/>
    </source>
</evidence>
<keyword evidence="5" id="KW-0963">Cytoplasm</keyword>
<evidence type="ECO:0000256" key="6">
    <source>
        <dbReference type="ARBA" id="ARBA00022927"/>
    </source>
</evidence>
<name>A0A1J4JVJ8_9EUKA</name>
<dbReference type="GeneID" id="94842043"/>
<dbReference type="PANTHER" id="PTHR13149:SF0">
    <property type="entry name" value="VACUOLAR PROTEIN-SORTING-ASSOCIATED PROTEIN 25"/>
    <property type="match status" value="1"/>
</dbReference>
<evidence type="ECO:0000256" key="4">
    <source>
        <dbReference type="ARBA" id="ARBA00022448"/>
    </source>
</evidence>
<evidence type="ECO:0000256" key="5">
    <source>
        <dbReference type="ARBA" id="ARBA00022490"/>
    </source>
</evidence>
<dbReference type="InterPro" id="IPR014041">
    <property type="entry name" value="ESCRT-II_cplx_Vps25-sub_N"/>
</dbReference>
<reference evidence="7" key="1">
    <citation type="submission" date="2016-10" db="EMBL/GenBank/DDBJ databases">
        <authorList>
            <person name="Benchimol M."/>
            <person name="Almeida L.G."/>
            <person name="Vasconcelos A.T."/>
            <person name="Perreira-Neves A."/>
            <person name="Rosa I.A."/>
            <person name="Tasca T."/>
            <person name="Bogo M.R."/>
            <person name="de Souza W."/>
        </authorList>
    </citation>
    <scope>NUCLEOTIDE SEQUENCE [LARGE SCALE GENOMIC DNA]</scope>
    <source>
        <strain evidence="7">K</strain>
    </source>
</reference>
<proteinExistence type="inferred from homology"/>
<organism evidence="7 8">
    <name type="scientific">Tritrichomonas foetus</name>
    <dbReference type="NCBI Taxonomy" id="1144522"/>
    <lineage>
        <taxon>Eukaryota</taxon>
        <taxon>Metamonada</taxon>
        <taxon>Parabasalia</taxon>
        <taxon>Tritrichomonadida</taxon>
        <taxon>Tritrichomonadidae</taxon>
        <taxon>Tritrichomonas</taxon>
    </lineage>
</organism>
<dbReference type="GO" id="GO:0042803">
    <property type="term" value="F:protein homodimerization activity"/>
    <property type="evidence" value="ECO:0007669"/>
    <property type="project" value="TreeGrafter"/>
</dbReference>
<keyword evidence="6" id="KW-0653">Protein transport</keyword>
<dbReference type="SUPFAM" id="SSF46785">
    <property type="entry name" value="Winged helix' DNA-binding domain"/>
    <property type="match status" value="2"/>
</dbReference>
<evidence type="ECO:0000313" key="8">
    <source>
        <dbReference type="Proteomes" id="UP000179807"/>
    </source>
</evidence>
<dbReference type="InterPro" id="IPR008570">
    <property type="entry name" value="ESCRT-II_cplx_Vps25-sub"/>
</dbReference>
<dbReference type="Pfam" id="PF05871">
    <property type="entry name" value="ESCRT-II"/>
    <property type="match status" value="1"/>
</dbReference>
<dbReference type="InterPro" id="IPR036390">
    <property type="entry name" value="WH_DNA-bd_sf"/>
</dbReference>
<dbReference type="PANTHER" id="PTHR13149">
    <property type="entry name" value="VACUOLAR PROTEIN SORTING-ASSOCIATED PROTEIN VPS25"/>
    <property type="match status" value="1"/>
</dbReference>
<keyword evidence="4" id="KW-0813">Transport</keyword>
<comment type="similarity">
    <text evidence="2">Belongs to the VPS25 family.</text>
</comment>
<dbReference type="RefSeq" id="XP_068355600.1">
    <property type="nucleotide sequence ID" value="XM_068507339.1"/>
</dbReference>
<evidence type="ECO:0000256" key="2">
    <source>
        <dbReference type="ARBA" id="ARBA00009674"/>
    </source>
</evidence>
<dbReference type="InterPro" id="IPR036388">
    <property type="entry name" value="WH-like_DNA-bd_sf"/>
</dbReference>
<dbReference type="GO" id="GO:0000814">
    <property type="term" value="C:ESCRT II complex"/>
    <property type="evidence" value="ECO:0007669"/>
    <property type="project" value="InterPro"/>
</dbReference>
<evidence type="ECO:0000256" key="3">
    <source>
        <dbReference type="ARBA" id="ARBA00017934"/>
    </source>
</evidence>